<dbReference type="KEGG" id="msd:MYSTI_04036"/>
<gene>
    <name evidence="1" type="ordered locus">MYSTI_04036</name>
</gene>
<dbReference type="InterPro" id="IPR011042">
    <property type="entry name" value="6-blade_b-propeller_TolB-like"/>
</dbReference>
<dbReference type="InterPro" id="IPR050778">
    <property type="entry name" value="Cueball_EGF_LRP_Nidogen"/>
</dbReference>
<sequence>MSSLFSKGLTAQIAPWRTSWVLGLAACTLVACHDLQRDGEPPVAQDLTVEVAEDAPVELRFQASGFGSLVYAIVAAPDHGTLSEVRPDGSVTYTPNADYDGADALSFQVIDHWGQTAQGQVTLTVKPANDAPTLSAVANQRIASGGSTGELAFTVEDVDTPADRLTVTATSSNADLVPNDPSKLVLGGSGANRTLHVIPAAGVSGTTTITLAVGDGADTTSITFTVEVTAPASLYWVTATNSLWKVDLNGANAVELKTGIAGLSVVATDPLTRTVYYKRDSALVRVDSAGANPVDIVANGGFPSGLAVDATNRKLYWSDFNGKRVMRAELDGSNPTQVIGGIDSPSALAVDASRGKVYVITYNNTVLIRFNLDGTQKETLATGVGGQGVGLALDVSGGKLYFATRGSSLYVANLDGTDITPLVSNQSTVHGVAIDVAAGRVYWVDWLGEAVRSARLSDGGDIQTLKSGGGRNLGLALMPAP</sequence>
<dbReference type="EMBL" id="CP004025">
    <property type="protein sequence ID" value="AGC45337.1"/>
    <property type="molecule type" value="Genomic_DNA"/>
</dbReference>
<reference evidence="1 2" key="1">
    <citation type="journal article" date="2013" name="Genome Announc.">
        <title>Complete genome sequence of Myxococcus stipitatus strain DSM 14675, a fruiting myxobacterium.</title>
        <authorList>
            <person name="Huntley S."/>
            <person name="Kneip S."/>
            <person name="Treuner-Lange A."/>
            <person name="Sogaard-Andersen L."/>
        </authorList>
    </citation>
    <scope>NUCLEOTIDE SEQUENCE [LARGE SCALE GENOMIC DNA]</scope>
    <source>
        <strain evidence="2">DSM 14675 / JCM 12634 / Mx s8</strain>
    </source>
</reference>
<evidence type="ECO:0000313" key="1">
    <source>
        <dbReference type="EMBL" id="AGC45337.1"/>
    </source>
</evidence>
<keyword evidence="1" id="KW-0449">Lipoprotein</keyword>
<protein>
    <submittedName>
        <fullName evidence="1">Putative lipoprotein</fullName>
    </submittedName>
</protein>
<dbReference type="eggNOG" id="COG3391">
    <property type="taxonomic scope" value="Bacteria"/>
</dbReference>
<dbReference type="InterPro" id="IPR000033">
    <property type="entry name" value="LDLR_classB_rpt"/>
</dbReference>
<dbReference type="AlphaFoldDB" id="L7UCL7"/>
<dbReference type="SMART" id="SM00135">
    <property type="entry name" value="LY"/>
    <property type="match status" value="4"/>
</dbReference>
<dbReference type="PROSITE" id="PS51257">
    <property type="entry name" value="PROKAR_LIPOPROTEIN"/>
    <property type="match status" value="1"/>
</dbReference>
<dbReference type="SUPFAM" id="SSF63825">
    <property type="entry name" value="YWTD domain"/>
    <property type="match status" value="1"/>
</dbReference>
<dbReference type="Gene3D" id="2.120.10.30">
    <property type="entry name" value="TolB, C-terminal domain"/>
    <property type="match status" value="1"/>
</dbReference>
<dbReference type="PANTHER" id="PTHR46513">
    <property type="entry name" value="VITELLOGENIN RECEPTOR-LIKE PROTEIN-RELATED-RELATED"/>
    <property type="match status" value="1"/>
</dbReference>
<dbReference type="Pfam" id="PF17963">
    <property type="entry name" value="Big_9"/>
    <property type="match status" value="1"/>
</dbReference>
<dbReference type="PROSITE" id="PS51120">
    <property type="entry name" value="LDLRB"/>
    <property type="match status" value="1"/>
</dbReference>
<keyword evidence="2" id="KW-1185">Reference proteome</keyword>
<dbReference type="PATRIC" id="fig|1278073.3.peg.4110"/>
<evidence type="ECO:0000313" key="2">
    <source>
        <dbReference type="Proteomes" id="UP000011131"/>
    </source>
</evidence>
<dbReference type="Proteomes" id="UP000011131">
    <property type="component" value="Chromosome"/>
</dbReference>
<organism evidence="1 2">
    <name type="scientific">Myxococcus stipitatus (strain DSM 14675 / JCM 12634 / Mx s8)</name>
    <dbReference type="NCBI Taxonomy" id="1278073"/>
    <lineage>
        <taxon>Bacteria</taxon>
        <taxon>Pseudomonadati</taxon>
        <taxon>Myxococcota</taxon>
        <taxon>Myxococcia</taxon>
        <taxon>Myxococcales</taxon>
        <taxon>Cystobacterineae</taxon>
        <taxon>Myxococcaceae</taxon>
        <taxon>Myxococcus</taxon>
    </lineage>
</organism>
<dbReference type="HOGENOM" id="CLU_567211_0_0_7"/>
<dbReference type="Gene3D" id="2.60.40.3440">
    <property type="match status" value="1"/>
</dbReference>
<accession>L7UCL7</accession>
<dbReference type="OrthoDB" id="5481789at2"/>
<proteinExistence type="predicted"/>
<name>L7UCL7_MYXSD</name>
<dbReference type="STRING" id="1278073.MYSTI_04036"/>